<comment type="caution">
    <text evidence="1">The sequence shown here is derived from an EMBL/GenBank/DDBJ whole genome shotgun (WGS) entry which is preliminary data.</text>
</comment>
<sequence length="569" mass="62896">MLRKDKLEPHLCHASAYYRGQGPWAAWHGHPRPAQTGPGHCRNADEAPRHCCVPTSQHVVSEEPTQPVRQPRSTASYDFPLDTTCVKHFSSTDRHVTECTLETNKIVGSASMEAYSKHSDLESSSSIRNFMTDIMPETDLLETEARIIKEVIEEDADVLDESLDSHWLQDDVSIDTNFKLDFSFENGTREPKSNLKGSVLRGRDTGAHCDGGRAAKALQRLIITLAVMAYSLYQLGMEINSPEKFDTTSRFKNWEKLEELFGEKTETLASVVTMVNNCLVSSFFLYSFFHMFLTIFLIVWEATSGGWIQLGLIVASDVGNQPLSKMVVIFAFLSCLVFVSAEHSGAYSSPQYAKKLYPRQGFDTNALLPHDKPPVPFEKSIDRFDSVSNDTTQYARASILNSAGSFLSGAGGQMVTNLAKDVIARSTGSSQVLSLNLTNLVILIVLKALILAAGFFGAGAWKGGHHYGRSLDDNMNVSYVTEDEILMYLSYLIGQQTQHFGCLYRLACQKPEQAAMYSSGADILLQGAKLIQGNSLELQSYEDISKGIKQAAAWGEEGMSCDARYQCGD</sequence>
<name>A0ACC0K6S4_CHOFU</name>
<keyword evidence="2" id="KW-1185">Reference proteome</keyword>
<dbReference type="Proteomes" id="UP001064048">
    <property type="component" value="Chromosome 7"/>
</dbReference>
<reference evidence="1 2" key="1">
    <citation type="journal article" date="2022" name="Genome Biol. Evol.">
        <title>The Spruce Budworm Genome: Reconstructing the Evolutionary History of Antifreeze Proteins.</title>
        <authorList>
            <person name="Beliveau C."/>
            <person name="Gagne P."/>
            <person name="Picq S."/>
            <person name="Vernygora O."/>
            <person name="Keeling C.I."/>
            <person name="Pinkney K."/>
            <person name="Doucet D."/>
            <person name="Wen F."/>
            <person name="Johnston J.S."/>
            <person name="Maaroufi H."/>
            <person name="Boyle B."/>
            <person name="Laroche J."/>
            <person name="Dewar K."/>
            <person name="Juretic N."/>
            <person name="Blackburn G."/>
            <person name="Nisole A."/>
            <person name="Brunet B."/>
            <person name="Brandao M."/>
            <person name="Lumley L."/>
            <person name="Duan J."/>
            <person name="Quan G."/>
            <person name="Lucarotti C.J."/>
            <person name="Roe A.D."/>
            <person name="Sperling F.A.H."/>
            <person name="Levesque R.C."/>
            <person name="Cusson M."/>
        </authorList>
    </citation>
    <scope>NUCLEOTIDE SEQUENCE [LARGE SCALE GENOMIC DNA]</scope>
    <source>
        <strain evidence="1">Glfc:IPQL:Cfum</strain>
    </source>
</reference>
<accession>A0ACC0K6S4</accession>
<dbReference type="EMBL" id="CM046107">
    <property type="protein sequence ID" value="KAI8432074.1"/>
    <property type="molecule type" value="Genomic_DNA"/>
</dbReference>
<protein>
    <submittedName>
        <fullName evidence="1">Uncharacterized protein</fullName>
    </submittedName>
</protein>
<proteinExistence type="predicted"/>
<gene>
    <name evidence="1" type="ORF">MSG28_004592</name>
</gene>
<organism evidence="1 2">
    <name type="scientific">Choristoneura fumiferana</name>
    <name type="common">Spruce budworm moth</name>
    <name type="synonym">Archips fumiferana</name>
    <dbReference type="NCBI Taxonomy" id="7141"/>
    <lineage>
        <taxon>Eukaryota</taxon>
        <taxon>Metazoa</taxon>
        <taxon>Ecdysozoa</taxon>
        <taxon>Arthropoda</taxon>
        <taxon>Hexapoda</taxon>
        <taxon>Insecta</taxon>
        <taxon>Pterygota</taxon>
        <taxon>Neoptera</taxon>
        <taxon>Endopterygota</taxon>
        <taxon>Lepidoptera</taxon>
        <taxon>Glossata</taxon>
        <taxon>Ditrysia</taxon>
        <taxon>Tortricoidea</taxon>
        <taxon>Tortricidae</taxon>
        <taxon>Tortricinae</taxon>
        <taxon>Choristoneura</taxon>
    </lineage>
</organism>
<evidence type="ECO:0000313" key="2">
    <source>
        <dbReference type="Proteomes" id="UP001064048"/>
    </source>
</evidence>
<evidence type="ECO:0000313" key="1">
    <source>
        <dbReference type="EMBL" id="KAI8432074.1"/>
    </source>
</evidence>